<accession>A0A382VUB1</accession>
<reference evidence="2" key="1">
    <citation type="submission" date="2018-05" db="EMBL/GenBank/DDBJ databases">
        <authorList>
            <person name="Lanie J.A."/>
            <person name="Ng W.-L."/>
            <person name="Kazmierczak K.M."/>
            <person name="Andrzejewski T.M."/>
            <person name="Davidsen T.M."/>
            <person name="Wayne K.J."/>
            <person name="Tettelin H."/>
            <person name="Glass J.I."/>
            <person name="Rusch D."/>
            <person name="Podicherti R."/>
            <person name="Tsui H.-C.T."/>
            <person name="Winkler M.E."/>
        </authorList>
    </citation>
    <scope>NUCLEOTIDE SEQUENCE</scope>
</reference>
<proteinExistence type="predicted"/>
<feature type="non-terminal residue" evidence="2">
    <location>
        <position position="76"/>
    </location>
</feature>
<dbReference type="InterPro" id="IPR036291">
    <property type="entry name" value="NAD(P)-bd_dom_sf"/>
</dbReference>
<dbReference type="Pfam" id="PF03807">
    <property type="entry name" value="F420_oxidored"/>
    <property type="match status" value="1"/>
</dbReference>
<evidence type="ECO:0000259" key="1">
    <source>
        <dbReference type="Pfam" id="PF03807"/>
    </source>
</evidence>
<dbReference type="AlphaFoldDB" id="A0A382VUB1"/>
<protein>
    <recommendedName>
        <fullName evidence="1">Pyrroline-5-carboxylate reductase catalytic N-terminal domain-containing protein</fullName>
    </recommendedName>
</protein>
<dbReference type="EMBL" id="UINC01154674">
    <property type="protein sequence ID" value="SVD50092.1"/>
    <property type="molecule type" value="Genomic_DNA"/>
</dbReference>
<gene>
    <name evidence="2" type="ORF">METZ01_LOCUS402946</name>
</gene>
<dbReference type="SUPFAM" id="SSF51735">
    <property type="entry name" value="NAD(P)-binding Rossmann-fold domains"/>
    <property type="match status" value="1"/>
</dbReference>
<dbReference type="InterPro" id="IPR028939">
    <property type="entry name" value="P5C_Rdtase_cat_N"/>
</dbReference>
<dbReference type="Gene3D" id="3.40.50.720">
    <property type="entry name" value="NAD(P)-binding Rossmann-like Domain"/>
    <property type="match status" value="1"/>
</dbReference>
<organism evidence="2">
    <name type="scientific">marine metagenome</name>
    <dbReference type="NCBI Taxonomy" id="408172"/>
    <lineage>
        <taxon>unclassified sequences</taxon>
        <taxon>metagenomes</taxon>
        <taxon>ecological metagenomes</taxon>
    </lineage>
</organism>
<name>A0A382VUB1_9ZZZZ</name>
<sequence>MGGKITILGPGLLGASLGKAVRERGLFEFVHIWSRRPETREKCRVQPWCDAVHDTPSDAVMDAGMVVLCTPVQVIP</sequence>
<evidence type="ECO:0000313" key="2">
    <source>
        <dbReference type="EMBL" id="SVD50092.1"/>
    </source>
</evidence>
<feature type="domain" description="Pyrroline-5-carboxylate reductase catalytic N-terminal" evidence="1">
    <location>
        <begin position="4"/>
        <end position="75"/>
    </location>
</feature>